<feature type="domain" description="Laminin EGF-like" evidence="12">
    <location>
        <begin position="237"/>
        <end position="300"/>
    </location>
</feature>
<dbReference type="SUPFAM" id="SSF57196">
    <property type="entry name" value="EGF/Laminin"/>
    <property type="match status" value="6"/>
</dbReference>
<feature type="disulfide bond" evidence="9">
    <location>
        <begin position="386"/>
        <end position="395"/>
    </location>
</feature>
<keyword evidence="4" id="KW-0084">Basement membrane</keyword>
<keyword evidence="7 9" id="KW-1015">Disulfide bond</keyword>
<dbReference type="GO" id="GO:0009888">
    <property type="term" value="P:tissue development"/>
    <property type="evidence" value="ECO:0007669"/>
    <property type="project" value="TreeGrafter"/>
</dbReference>
<feature type="chain" id="PRO_5047472601" description="Laminin subunit beta 3" evidence="11">
    <location>
        <begin position="18"/>
        <end position="996"/>
    </location>
</feature>
<dbReference type="Pfam" id="PF23219">
    <property type="entry name" value="LAMB1"/>
    <property type="match status" value="1"/>
</dbReference>
<dbReference type="Pfam" id="PF00055">
    <property type="entry name" value="Laminin_N"/>
    <property type="match status" value="1"/>
</dbReference>
<dbReference type="Pfam" id="PF00053">
    <property type="entry name" value="EGF_laminin"/>
    <property type="match status" value="6"/>
</dbReference>
<keyword evidence="3" id="KW-0272">Extracellular matrix</keyword>
<dbReference type="InterPro" id="IPR002049">
    <property type="entry name" value="LE_dom"/>
</dbReference>
<dbReference type="GO" id="GO:0034446">
    <property type="term" value="P:substrate adhesion-dependent cell spreading"/>
    <property type="evidence" value="ECO:0007669"/>
    <property type="project" value="TreeGrafter"/>
</dbReference>
<name>A0A8C4RSX1_ERPCA</name>
<dbReference type="PANTHER" id="PTHR10574:SF268">
    <property type="entry name" value="LAMININ SUBUNIT BETA-3"/>
    <property type="match status" value="1"/>
</dbReference>
<comment type="subcellular location">
    <subcellularLocation>
        <location evidence="1">Secreted</location>
        <location evidence="1">Extracellular space</location>
        <location evidence="1">Extracellular matrix</location>
        <location evidence="1">Basement membrane</location>
    </subcellularLocation>
</comment>
<evidence type="ECO:0000256" key="4">
    <source>
        <dbReference type="ARBA" id="ARBA00022869"/>
    </source>
</evidence>
<dbReference type="SMART" id="SM00180">
    <property type="entry name" value="EGF_Lam"/>
    <property type="match status" value="6"/>
</dbReference>
<feature type="disulfide bond" evidence="9">
    <location>
        <begin position="514"/>
        <end position="526"/>
    </location>
</feature>
<keyword evidence="6 10" id="KW-0175">Coiled coil</keyword>
<dbReference type="SMART" id="SM00136">
    <property type="entry name" value="LamNT"/>
    <property type="match status" value="1"/>
</dbReference>
<dbReference type="InterPro" id="IPR008211">
    <property type="entry name" value="Laminin_N"/>
</dbReference>
<dbReference type="AlphaFoldDB" id="A0A8C4RSX1"/>
<reference evidence="14" key="1">
    <citation type="submission" date="2021-06" db="EMBL/GenBank/DDBJ databases">
        <authorList>
            <consortium name="Wellcome Sanger Institute Data Sharing"/>
        </authorList>
    </citation>
    <scope>NUCLEOTIDE SEQUENCE [LARGE SCALE GENOMIC DNA]</scope>
</reference>
<dbReference type="PANTHER" id="PTHR10574">
    <property type="entry name" value="NETRIN/LAMININ-RELATED"/>
    <property type="match status" value="1"/>
</dbReference>
<reference evidence="14" key="2">
    <citation type="submission" date="2025-08" db="UniProtKB">
        <authorList>
            <consortium name="Ensembl"/>
        </authorList>
    </citation>
    <scope>IDENTIFICATION</scope>
</reference>
<feature type="domain" description="Laminin EGF-like" evidence="12">
    <location>
        <begin position="364"/>
        <end position="415"/>
    </location>
</feature>
<evidence type="ECO:0000256" key="8">
    <source>
        <dbReference type="ARBA" id="ARBA00023292"/>
    </source>
</evidence>
<feature type="disulfide bond" evidence="9">
    <location>
        <begin position="266"/>
        <end position="275"/>
    </location>
</feature>
<dbReference type="GO" id="GO:0007411">
    <property type="term" value="P:axon guidance"/>
    <property type="evidence" value="ECO:0007669"/>
    <property type="project" value="TreeGrafter"/>
</dbReference>
<feature type="domain" description="Laminin EGF-like" evidence="12">
    <location>
        <begin position="514"/>
        <end position="563"/>
    </location>
</feature>
<feature type="coiled-coil region" evidence="10">
    <location>
        <begin position="923"/>
        <end position="988"/>
    </location>
</feature>
<reference evidence="14" key="3">
    <citation type="submission" date="2025-09" db="UniProtKB">
        <authorList>
            <consortium name="Ensembl"/>
        </authorList>
    </citation>
    <scope>IDENTIFICATION</scope>
</reference>
<dbReference type="Gene3D" id="2.170.300.10">
    <property type="entry name" value="Tie2 ligand-binding domain superfamily"/>
    <property type="match status" value="1"/>
</dbReference>
<feature type="disulfide bond" evidence="9">
    <location>
        <begin position="468"/>
        <end position="485"/>
    </location>
</feature>
<feature type="domain" description="Laminin N-terminal" evidence="13">
    <location>
        <begin position="22"/>
        <end position="236"/>
    </location>
</feature>
<feature type="disulfide bond" evidence="9">
    <location>
        <begin position="487"/>
        <end position="496"/>
    </location>
</feature>
<organism evidence="14 15">
    <name type="scientific">Erpetoichthys calabaricus</name>
    <name type="common">Rope fish</name>
    <name type="synonym">Calamoichthys calabaricus</name>
    <dbReference type="NCBI Taxonomy" id="27687"/>
    <lineage>
        <taxon>Eukaryota</taxon>
        <taxon>Metazoa</taxon>
        <taxon>Chordata</taxon>
        <taxon>Craniata</taxon>
        <taxon>Vertebrata</taxon>
        <taxon>Euteleostomi</taxon>
        <taxon>Actinopterygii</taxon>
        <taxon>Polypteriformes</taxon>
        <taxon>Polypteridae</taxon>
        <taxon>Erpetoichthys</taxon>
    </lineage>
</organism>
<evidence type="ECO:0000313" key="14">
    <source>
        <dbReference type="Ensembl" id="ENSECRP00000006391.1"/>
    </source>
</evidence>
<dbReference type="Gene3D" id="2.10.25.10">
    <property type="entry name" value="Laminin"/>
    <property type="match status" value="4"/>
</dbReference>
<keyword evidence="8 9" id="KW-0424">Laminin EGF-like domain</keyword>
<dbReference type="Proteomes" id="UP000694620">
    <property type="component" value="Chromosome 3"/>
</dbReference>
<dbReference type="PROSITE" id="PS50027">
    <property type="entry name" value="EGF_LAM_2"/>
    <property type="match status" value="5"/>
</dbReference>
<evidence type="ECO:0000256" key="5">
    <source>
        <dbReference type="ARBA" id="ARBA00022889"/>
    </source>
</evidence>
<accession>A0A8C4RSX1</accession>
<dbReference type="Ensembl" id="ENSECRT00000006493.1">
    <property type="protein sequence ID" value="ENSECRP00000006391.1"/>
    <property type="gene ID" value="ENSECRG00000004239.1"/>
</dbReference>
<evidence type="ECO:0000256" key="2">
    <source>
        <dbReference type="ARBA" id="ARBA00022525"/>
    </source>
</evidence>
<keyword evidence="5" id="KW-0130">Cell adhesion</keyword>
<sequence length="996" mass="109893">MTDFSNSLLSLLSLAMAQRDCSRGACYPPTGDLLVGRISSLKASSTCGLTSPEVLCSALGQRQIKCCTCDSRQPKNQNAHRIENVAPQEGPYRWWQAQKGVENVTVQLDLDRKFQLGDMVLDFKGPRPEAFVIERSTDYGKTWQPYLYLATDCRSSFPGISTKAPNNLQDTYCHSLPPIDYYKNRVNSPQSYKIDNVADFTNLRMKFTKLTRPPQSDNGRGPHAFYGLKEMRIQGSCFCHGHASQCVPSSGTNDYSVIQVYSTCVCQHNTAGPNCERCADFYNDHPWRPADESNTNQCQRCDCNNHSERCHFDPAVFEASGMVSGGVCDDCQHYTTGRKCEKCQHRLRPGSASIYVFHFFTLGCNCSTNGAEQRGLCDAESGYCVCKANVEGPGCDRCKFGFYGLSASDPQGCKKCSCSLIGSQRERSCDPLSGQCFCLPNVIGQKCDLCATNYWNFLSGRGCEPCNCDPRNSLNQQCNQLTGQCQCRPGFGGRTCSGCADGTYGNLQLQCRSCNCDSTGTLPGICDKTTGACLCRPGVIGPRCDQCQRGTCNRYPDCQQCHPCFQDLDSKLQGYATLQSGLSRKVDIQVGGGDGQVWDPRITGLDMNLKRIRESILYPSVYQAVCPIKPKSLTLLVRFNNLIIYKVHLTRVRESPDFKLKIYLNYSDIFGFVLCVLVTSNKCSPSSSGSLSTIRSAYDQSGDALKKVANAEEIVKRSLIIQKRAEDMEGKDQEKNRQDLEHLSSQVQNQPDLTPTAGKVCGSYRTEPCTPEQCDGALCPGPNAVPCSTTVDCRGALPLGKKAESIADTTKAKLNDLNAQIRQATRKVCYTNSSNGMKQTFDQLANQVSTTRPKLEKEIQNTRQFIKQVREFLSAPDMDPAVIQTVSEQVLNMKLPGSIGEIRDKVDQIKAIAGSLPDISRLMETTRSEIGKAKQLLQEAERTRDQAITVEEKVDGVVDDLGSAQTSLDEARSKIRDLLNNVKDVDNKILQVSGMK</sequence>
<evidence type="ECO:0008006" key="16">
    <source>
        <dbReference type="Google" id="ProtNLM"/>
    </source>
</evidence>
<dbReference type="GO" id="GO:0016477">
    <property type="term" value="P:cell migration"/>
    <property type="evidence" value="ECO:0007669"/>
    <property type="project" value="TreeGrafter"/>
</dbReference>
<dbReference type="GO" id="GO:0043256">
    <property type="term" value="C:laminin complex"/>
    <property type="evidence" value="ECO:0007669"/>
    <property type="project" value="TreeGrafter"/>
</dbReference>
<feature type="disulfide bond" evidence="9">
    <location>
        <begin position="466"/>
        <end position="478"/>
    </location>
</feature>
<feature type="domain" description="Laminin EGF-like" evidence="12">
    <location>
        <begin position="416"/>
        <end position="465"/>
    </location>
</feature>
<evidence type="ECO:0000313" key="15">
    <source>
        <dbReference type="Proteomes" id="UP000694620"/>
    </source>
</evidence>
<evidence type="ECO:0000256" key="6">
    <source>
        <dbReference type="ARBA" id="ARBA00023054"/>
    </source>
</evidence>
<keyword evidence="15" id="KW-1185">Reference proteome</keyword>
<dbReference type="CDD" id="cd00055">
    <property type="entry name" value="EGF_Lam"/>
    <property type="match status" value="6"/>
</dbReference>
<evidence type="ECO:0000259" key="12">
    <source>
        <dbReference type="PROSITE" id="PS50027"/>
    </source>
</evidence>
<feature type="disulfide bond" evidence="9">
    <location>
        <begin position="438"/>
        <end position="447"/>
    </location>
</feature>
<dbReference type="GO" id="GO:0070831">
    <property type="term" value="P:basement membrane assembly"/>
    <property type="evidence" value="ECO:0007669"/>
    <property type="project" value="TreeGrafter"/>
</dbReference>
<dbReference type="InterPro" id="IPR056558">
    <property type="entry name" value="LAMB1-4_helical"/>
</dbReference>
<feature type="domain" description="Laminin EGF-like" evidence="12">
    <location>
        <begin position="466"/>
        <end position="513"/>
    </location>
</feature>
<evidence type="ECO:0000256" key="9">
    <source>
        <dbReference type="PROSITE-ProRule" id="PRU00460"/>
    </source>
</evidence>
<dbReference type="InterPro" id="IPR050440">
    <property type="entry name" value="Laminin/Netrin_ECM"/>
</dbReference>
<proteinExistence type="predicted"/>
<feature type="disulfide bond" evidence="9">
    <location>
        <begin position="535"/>
        <end position="544"/>
    </location>
</feature>
<evidence type="ECO:0000256" key="10">
    <source>
        <dbReference type="SAM" id="Coils"/>
    </source>
</evidence>
<keyword evidence="2" id="KW-0964">Secreted</keyword>
<dbReference type="GeneTree" id="ENSGT00940000160731"/>
<evidence type="ECO:0000256" key="1">
    <source>
        <dbReference type="ARBA" id="ARBA00004302"/>
    </source>
</evidence>
<dbReference type="PRINTS" id="PR00011">
    <property type="entry name" value="EGFLAMININ"/>
</dbReference>
<dbReference type="GO" id="GO:0009887">
    <property type="term" value="P:animal organ morphogenesis"/>
    <property type="evidence" value="ECO:0007669"/>
    <property type="project" value="TreeGrafter"/>
</dbReference>
<comment type="caution">
    <text evidence="9">Lacks conserved residue(s) required for the propagation of feature annotation.</text>
</comment>
<feature type="disulfide bond" evidence="9">
    <location>
        <begin position="547"/>
        <end position="561"/>
    </location>
</feature>
<gene>
    <name evidence="14" type="primary">lamb3</name>
</gene>
<evidence type="ECO:0000259" key="13">
    <source>
        <dbReference type="PROSITE" id="PS51117"/>
    </source>
</evidence>
<evidence type="ECO:0000256" key="11">
    <source>
        <dbReference type="SAM" id="SignalP"/>
    </source>
</evidence>
<dbReference type="PROSITE" id="PS51117">
    <property type="entry name" value="LAMININ_NTER"/>
    <property type="match status" value="1"/>
</dbReference>
<evidence type="ECO:0000256" key="3">
    <source>
        <dbReference type="ARBA" id="ARBA00022530"/>
    </source>
</evidence>
<protein>
    <recommendedName>
        <fullName evidence="16">Laminin subunit beta 3</fullName>
    </recommendedName>
</protein>
<feature type="signal peptide" evidence="11">
    <location>
        <begin position="1"/>
        <end position="17"/>
    </location>
</feature>
<dbReference type="PROSITE" id="PS01248">
    <property type="entry name" value="EGF_LAM_1"/>
    <property type="match status" value="1"/>
</dbReference>
<evidence type="ECO:0000256" key="7">
    <source>
        <dbReference type="ARBA" id="ARBA00023157"/>
    </source>
</evidence>
<keyword evidence="11" id="KW-0732">Signal</keyword>
<feature type="disulfide bond" evidence="9">
    <location>
        <begin position="516"/>
        <end position="533"/>
    </location>
</feature>
<dbReference type="Gene3D" id="2.60.120.260">
    <property type="entry name" value="Galactose-binding domain-like"/>
    <property type="match status" value="1"/>
</dbReference>